<protein>
    <submittedName>
        <fullName evidence="1">Uncharacterized protein</fullName>
    </submittedName>
</protein>
<reference evidence="1 2" key="1">
    <citation type="submission" date="2023-01" db="EMBL/GenBank/DDBJ databases">
        <authorList>
            <person name="Whitehead M."/>
        </authorList>
    </citation>
    <scope>NUCLEOTIDE SEQUENCE [LARGE SCALE GENOMIC DNA]</scope>
</reference>
<dbReference type="Proteomes" id="UP001160148">
    <property type="component" value="Unassembled WGS sequence"/>
</dbReference>
<accession>A0AAV0XEH8</accession>
<comment type="caution">
    <text evidence="1">The sequence shown here is derived from an EMBL/GenBank/DDBJ whole genome shotgun (WGS) entry which is preliminary data.</text>
</comment>
<evidence type="ECO:0000313" key="1">
    <source>
        <dbReference type="EMBL" id="CAI6366511.1"/>
    </source>
</evidence>
<sequence>MSSDNTSNQSEVMDYVCKTSLAKDCSDDMDPVLAGKNAERRRRAAYIMQPTTISLSRSTEDFNHGFSCRARFYGAMAAKRLQGIYFANIAAAAAQVNGQTDLVEQITEFIFHRLVRDLGNDIKNTVKRRRPAYIMQPTQISLSRPEEDLDHIFSSRAKFYGAMAAKRLKAHYYGNIGYFAKTERNVPINDVVDQIPAEYTFRQLVENCVKDLARNACIPECAQNLPAQVSTVEIVDPVTIIENDQDVASGQTTESGIQVHEKVPQAVEIKVKRKPTLWSRAKKLFSRLICCSCTTAD</sequence>
<proteinExistence type="predicted"/>
<dbReference type="EMBL" id="CARXXK010000004">
    <property type="protein sequence ID" value="CAI6366511.1"/>
    <property type="molecule type" value="Genomic_DNA"/>
</dbReference>
<name>A0AAV0XEH8_9HEMI</name>
<dbReference type="AlphaFoldDB" id="A0AAV0XEH8"/>
<organism evidence="1 2">
    <name type="scientific">Macrosiphum euphorbiae</name>
    <name type="common">potato aphid</name>
    <dbReference type="NCBI Taxonomy" id="13131"/>
    <lineage>
        <taxon>Eukaryota</taxon>
        <taxon>Metazoa</taxon>
        <taxon>Ecdysozoa</taxon>
        <taxon>Arthropoda</taxon>
        <taxon>Hexapoda</taxon>
        <taxon>Insecta</taxon>
        <taxon>Pterygota</taxon>
        <taxon>Neoptera</taxon>
        <taxon>Paraneoptera</taxon>
        <taxon>Hemiptera</taxon>
        <taxon>Sternorrhyncha</taxon>
        <taxon>Aphidomorpha</taxon>
        <taxon>Aphidoidea</taxon>
        <taxon>Aphididae</taxon>
        <taxon>Macrosiphini</taxon>
        <taxon>Macrosiphum</taxon>
    </lineage>
</organism>
<gene>
    <name evidence="1" type="ORF">MEUPH1_LOCUS21091</name>
</gene>
<evidence type="ECO:0000313" key="2">
    <source>
        <dbReference type="Proteomes" id="UP001160148"/>
    </source>
</evidence>
<keyword evidence="2" id="KW-1185">Reference proteome</keyword>